<organism evidence="1 2">
    <name type="scientific">Populus alba</name>
    <name type="common">White poplar</name>
    <dbReference type="NCBI Taxonomy" id="43335"/>
    <lineage>
        <taxon>Eukaryota</taxon>
        <taxon>Viridiplantae</taxon>
        <taxon>Streptophyta</taxon>
        <taxon>Embryophyta</taxon>
        <taxon>Tracheophyta</taxon>
        <taxon>Spermatophyta</taxon>
        <taxon>Magnoliopsida</taxon>
        <taxon>eudicotyledons</taxon>
        <taxon>Gunneridae</taxon>
        <taxon>Pentapetalae</taxon>
        <taxon>rosids</taxon>
        <taxon>fabids</taxon>
        <taxon>Malpighiales</taxon>
        <taxon>Salicaceae</taxon>
        <taxon>Saliceae</taxon>
        <taxon>Populus</taxon>
    </lineage>
</organism>
<dbReference type="Proteomes" id="UP000309997">
    <property type="component" value="Unassembled WGS sequence"/>
</dbReference>
<reference evidence="1 2" key="1">
    <citation type="journal article" date="2024" name="Plant Biotechnol. J.">
        <title>Genome and CRISPR/Cas9 system of a widespread forest tree (Populus alba) in the world.</title>
        <authorList>
            <person name="Liu Y.J."/>
            <person name="Jiang P.F."/>
            <person name="Han X.M."/>
            <person name="Li X.Y."/>
            <person name="Wang H.M."/>
            <person name="Wang Y.J."/>
            <person name="Wang X.X."/>
            <person name="Zeng Q.Y."/>
        </authorList>
    </citation>
    <scope>NUCLEOTIDE SEQUENCE [LARGE SCALE GENOMIC DNA]</scope>
    <source>
        <strain evidence="2">cv. PAL-ZL1</strain>
    </source>
</reference>
<keyword evidence="2" id="KW-1185">Reference proteome</keyword>
<name>A0ACC4B1N0_POPAL</name>
<sequence>MYLRNLFVTTSIISLGGLGNSWSAKKSLSPSSSSISSSNEEQEKKEVSQVDVEDSEEEVEMDVEPSRMNKGKNTIMDLTTSRYVLCKKSKKNIDSSIPSMRSLSNPLPSTFVPSTQASLVPISSDVDLLNTRQGNISTDVSSSFMAFVGGSSRFMFFSPTTINKGKNTIMDLTMSRYVFCKKSRKNIDSSASSLSPLPHPLPST</sequence>
<evidence type="ECO:0000313" key="1">
    <source>
        <dbReference type="EMBL" id="KAL3572280.1"/>
    </source>
</evidence>
<gene>
    <name evidence="1" type="ORF">D5086_026184</name>
</gene>
<protein>
    <submittedName>
        <fullName evidence="1">Uncharacterized protein</fullName>
    </submittedName>
</protein>
<accession>A0ACC4B1N0</accession>
<dbReference type="EMBL" id="RCHU02000014">
    <property type="protein sequence ID" value="KAL3572280.1"/>
    <property type="molecule type" value="Genomic_DNA"/>
</dbReference>
<comment type="caution">
    <text evidence="1">The sequence shown here is derived from an EMBL/GenBank/DDBJ whole genome shotgun (WGS) entry which is preliminary data.</text>
</comment>
<evidence type="ECO:0000313" key="2">
    <source>
        <dbReference type="Proteomes" id="UP000309997"/>
    </source>
</evidence>
<proteinExistence type="predicted"/>